<name>X0M345_FUSOX</name>
<feature type="domain" description="NWD NACHT-NTPase N-terminal" evidence="2">
    <location>
        <begin position="69"/>
        <end position="196"/>
    </location>
</feature>
<gene>
    <name evidence="4" type="ORF">FOTG_16534</name>
</gene>
<dbReference type="SUPFAM" id="SSF52540">
    <property type="entry name" value="P-loop containing nucleoside triphosphate hydrolases"/>
    <property type="match status" value="1"/>
</dbReference>
<evidence type="ECO:0000259" key="2">
    <source>
        <dbReference type="Pfam" id="PF17100"/>
    </source>
</evidence>
<reference evidence="4" key="2">
    <citation type="submission" date="2012-05" db="EMBL/GenBank/DDBJ databases">
        <title>The Genome Annotation of Fusarium oxysporum Cotton.</title>
        <authorList>
            <consortium name="The Broad Institute Genomics Platform"/>
            <person name="Ma L.-J."/>
            <person name="Corby-Kistler H."/>
            <person name="Broz K."/>
            <person name="Gale L.R."/>
            <person name="Jonkers W."/>
            <person name="O'Donnell K."/>
            <person name="Ploetz R."/>
            <person name="Steinberg C."/>
            <person name="Schwartz D.C."/>
            <person name="VanEtten H."/>
            <person name="Zhou S."/>
            <person name="Young S.K."/>
            <person name="Zeng Q."/>
            <person name="Gargeya S."/>
            <person name="Fitzgerald M."/>
            <person name="Abouelleil A."/>
            <person name="Alvarado L."/>
            <person name="Chapman S.B."/>
            <person name="Gainer-Dewar J."/>
            <person name="Goldberg J."/>
            <person name="Griggs A."/>
            <person name="Gujja S."/>
            <person name="Hansen M."/>
            <person name="Howarth C."/>
            <person name="Imamovic A."/>
            <person name="Ireland A."/>
            <person name="Larimer J."/>
            <person name="McCowan C."/>
            <person name="Murphy C."/>
            <person name="Pearson M."/>
            <person name="Poon T.W."/>
            <person name="Priest M."/>
            <person name="Roberts A."/>
            <person name="Saif S."/>
            <person name="Shea T."/>
            <person name="Sykes S."/>
            <person name="Wortman J."/>
            <person name="Nusbaum C."/>
            <person name="Birren B."/>
        </authorList>
    </citation>
    <scope>NUCLEOTIDE SEQUENCE</scope>
    <source>
        <strain evidence="4">25433</strain>
    </source>
</reference>
<organism evidence="4">
    <name type="scientific">Fusarium oxysporum f. sp. vasinfectum 25433</name>
    <dbReference type="NCBI Taxonomy" id="1089449"/>
    <lineage>
        <taxon>Eukaryota</taxon>
        <taxon>Fungi</taxon>
        <taxon>Dikarya</taxon>
        <taxon>Ascomycota</taxon>
        <taxon>Pezizomycotina</taxon>
        <taxon>Sordariomycetes</taxon>
        <taxon>Hypocreomycetidae</taxon>
        <taxon>Hypocreales</taxon>
        <taxon>Nectriaceae</taxon>
        <taxon>Fusarium</taxon>
        <taxon>Fusarium oxysporum species complex</taxon>
    </lineage>
</organism>
<keyword evidence="1" id="KW-0677">Repeat</keyword>
<evidence type="ECO:0000256" key="1">
    <source>
        <dbReference type="ARBA" id="ARBA00022737"/>
    </source>
</evidence>
<dbReference type="Gene3D" id="3.40.50.300">
    <property type="entry name" value="P-loop containing nucleotide triphosphate hydrolases"/>
    <property type="match status" value="1"/>
</dbReference>
<dbReference type="Proteomes" id="UP000030701">
    <property type="component" value="Unassembled WGS sequence"/>
</dbReference>
<dbReference type="Pfam" id="PF24883">
    <property type="entry name" value="NPHP3_N"/>
    <property type="match status" value="1"/>
</dbReference>
<dbReference type="PANTHER" id="PTHR10039:SF16">
    <property type="entry name" value="GPI INOSITOL-DEACYLASE"/>
    <property type="match status" value="1"/>
</dbReference>
<proteinExistence type="predicted"/>
<dbReference type="InterPro" id="IPR056884">
    <property type="entry name" value="NPHP3-like_N"/>
</dbReference>
<protein>
    <submittedName>
        <fullName evidence="4">Uncharacterized protein</fullName>
    </submittedName>
</protein>
<dbReference type="AlphaFoldDB" id="X0M345"/>
<dbReference type="Pfam" id="PF17100">
    <property type="entry name" value="NACHT_N"/>
    <property type="match status" value="1"/>
</dbReference>
<dbReference type="InterPro" id="IPR027417">
    <property type="entry name" value="P-loop_NTPase"/>
</dbReference>
<sequence>MPVVLSNPSADNLWATAVGKLDKELRDNIDFDNEKIEAASEVLKLTVKAQKECDDKAWRFRRKDGATVSVRDVLTKIVKWVEHFVVIGDTVVQYDPGHAALPWAGVRFLLQIMIGDFQAYKFMLESIESLSELLCYYACVEDILLQFSKAPKNGPSASDATQKLRDALVQLYVNVLTYLARARKYFQTYTAKRVLKSAFLQASDLEETFGVIAESRRKVDNYFDLVYKKGLQRVEKLMLDFQAPLLRWSDDLTRVTDHLDKTKRTKILKWLSKEPYRKHHQLVKEDLIEGTGQWLLSDPIYRRWKKDSASSILWLHGIPGSGKSKLVSVVVENAIEAFEQREQPPPVYFYCSRSSPAEPARADPEAILASIARQLSCLEPGQALFQPTIEVYNTHEEEGFAAESLRLHETRQLIMRLSENYPTITIILDALDECNPATRDSLMATMELVLQDSPCLVKMFVSSRDDQDIVYRLRHYPNLELSSQKNAGDIDKFVKLETCRLINSGKLLRYSSAQDRLRQEIMERITCDAQGM</sequence>
<dbReference type="OrthoDB" id="7464126at2759"/>
<dbReference type="HOGENOM" id="CLU_022887_1_1_1"/>
<dbReference type="InterPro" id="IPR031359">
    <property type="entry name" value="NACHT_N"/>
</dbReference>
<evidence type="ECO:0000313" key="4">
    <source>
        <dbReference type="EMBL" id="EXM15090.1"/>
    </source>
</evidence>
<reference evidence="4" key="1">
    <citation type="submission" date="2011-11" db="EMBL/GenBank/DDBJ databases">
        <title>The Genome Sequence of Fusarium oxysporum Cotton.</title>
        <authorList>
            <consortium name="The Broad Institute Genome Sequencing Platform"/>
            <person name="Ma L.-J."/>
            <person name="Gale L.R."/>
            <person name="Schwartz D.C."/>
            <person name="Zhou S."/>
            <person name="Corby-Kistler H."/>
            <person name="Young S.K."/>
            <person name="Zeng Q."/>
            <person name="Gargeya S."/>
            <person name="Fitzgerald M."/>
            <person name="Haas B."/>
            <person name="Abouelleil A."/>
            <person name="Alvarado L."/>
            <person name="Arachchi H.M."/>
            <person name="Berlin A."/>
            <person name="Brown A."/>
            <person name="Chapman S.B."/>
            <person name="Chen Z."/>
            <person name="Dunbar C."/>
            <person name="Freedman E."/>
            <person name="Gearin G."/>
            <person name="Goldberg J."/>
            <person name="Griggs A."/>
            <person name="Gujja S."/>
            <person name="Heiman D."/>
            <person name="Howarth C."/>
            <person name="Larson L."/>
            <person name="Lui A."/>
            <person name="MacDonald P.J.P."/>
            <person name="Montmayeur A."/>
            <person name="Murphy C."/>
            <person name="Neiman D."/>
            <person name="Pearson M."/>
            <person name="Priest M."/>
            <person name="Roberts A."/>
            <person name="Saif S."/>
            <person name="Shea T."/>
            <person name="Shenoy N."/>
            <person name="Sisk P."/>
            <person name="Stolte C."/>
            <person name="Sykes S."/>
            <person name="Wortman J."/>
            <person name="Nusbaum C."/>
            <person name="Birren B."/>
        </authorList>
    </citation>
    <scope>NUCLEOTIDE SEQUENCE [LARGE SCALE GENOMIC DNA]</scope>
    <source>
        <strain evidence="4">25433</strain>
    </source>
</reference>
<feature type="domain" description="Nephrocystin 3-like N-terminal" evidence="3">
    <location>
        <begin position="290"/>
        <end position="464"/>
    </location>
</feature>
<evidence type="ECO:0000259" key="3">
    <source>
        <dbReference type="Pfam" id="PF24883"/>
    </source>
</evidence>
<dbReference type="EMBL" id="JH658033">
    <property type="protein sequence ID" value="EXM15090.1"/>
    <property type="molecule type" value="Genomic_DNA"/>
</dbReference>
<dbReference type="PANTHER" id="PTHR10039">
    <property type="entry name" value="AMELOGENIN"/>
    <property type="match status" value="1"/>
</dbReference>
<accession>X0M345</accession>